<gene>
    <name evidence="7" type="ordered locus">Halhy_0360</name>
</gene>
<accession>F4KX44</accession>
<dbReference type="PANTHER" id="PTHR21294:SF8">
    <property type="entry name" value="ELECTRON TRANSFER FLAVOPROTEIN SUBUNIT BETA"/>
    <property type="match status" value="1"/>
</dbReference>
<dbReference type="PANTHER" id="PTHR21294">
    <property type="entry name" value="ELECTRON TRANSFER FLAVOPROTEIN BETA-SUBUNIT"/>
    <property type="match status" value="1"/>
</dbReference>
<dbReference type="InterPro" id="IPR012255">
    <property type="entry name" value="ETF_b"/>
</dbReference>
<dbReference type="PROSITE" id="PS01065">
    <property type="entry name" value="ETF_BETA"/>
    <property type="match status" value="1"/>
</dbReference>
<evidence type="ECO:0000313" key="8">
    <source>
        <dbReference type="Proteomes" id="UP000008461"/>
    </source>
</evidence>
<dbReference type="Gene3D" id="3.40.50.620">
    <property type="entry name" value="HUPs"/>
    <property type="match status" value="1"/>
</dbReference>
<evidence type="ECO:0000256" key="1">
    <source>
        <dbReference type="ARBA" id="ARBA00007557"/>
    </source>
</evidence>
<dbReference type="OrthoDB" id="9804960at2"/>
<evidence type="ECO:0000256" key="4">
    <source>
        <dbReference type="ARBA" id="ARBA00022982"/>
    </source>
</evidence>
<dbReference type="Pfam" id="PF01012">
    <property type="entry name" value="ETF"/>
    <property type="match status" value="1"/>
</dbReference>
<dbReference type="HOGENOM" id="CLU_060196_1_0_10"/>
<dbReference type="RefSeq" id="WP_013762836.1">
    <property type="nucleotide sequence ID" value="NC_015510.1"/>
</dbReference>
<feature type="domain" description="Electron transfer flavoprotein alpha/beta-subunit N-terminal" evidence="6">
    <location>
        <begin position="23"/>
        <end position="211"/>
    </location>
</feature>
<keyword evidence="8" id="KW-1185">Reference proteome</keyword>
<evidence type="ECO:0000256" key="3">
    <source>
        <dbReference type="ARBA" id="ARBA00022448"/>
    </source>
</evidence>
<name>F4KX44_HALH1</name>
<dbReference type="EMBL" id="CP002691">
    <property type="protein sequence ID" value="AEE48272.1"/>
    <property type="molecule type" value="Genomic_DNA"/>
</dbReference>
<reference evidence="7 8" key="1">
    <citation type="journal article" date="2011" name="Stand. Genomic Sci.">
        <title>Complete genome sequence of Haliscomenobacter hydrossis type strain (O).</title>
        <authorList>
            <consortium name="US DOE Joint Genome Institute (JGI-PGF)"/>
            <person name="Daligault H."/>
            <person name="Lapidus A."/>
            <person name="Zeytun A."/>
            <person name="Nolan M."/>
            <person name="Lucas S."/>
            <person name="Del Rio T.G."/>
            <person name="Tice H."/>
            <person name="Cheng J.F."/>
            <person name="Tapia R."/>
            <person name="Han C."/>
            <person name="Goodwin L."/>
            <person name="Pitluck S."/>
            <person name="Liolios K."/>
            <person name="Pagani I."/>
            <person name="Ivanova N."/>
            <person name="Huntemann M."/>
            <person name="Mavromatis K."/>
            <person name="Mikhailova N."/>
            <person name="Pati A."/>
            <person name="Chen A."/>
            <person name="Palaniappan K."/>
            <person name="Land M."/>
            <person name="Hauser L."/>
            <person name="Brambilla E.M."/>
            <person name="Rohde M."/>
            <person name="Verbarg S."/>
            <person name="Goker M."/>
            <person name="Bristow J."/>
            <person name="Eisen J.A."/>
            <person name="Markowitz V."/>
            <person name="Hugenholtz P."/>
            <person name="Kyrpides N.C."/>
            <person name="Klenk H.P."/>
            <person name="Woyke T."/>
        </authorList>
    </citation>
    <scope>NUCLEOTIDE SEQUENCE [LARGE SCALE GENOMIC DNA]</scope>
    <source>
        <strain evidence="8">ATCC 27775 / DSM 1100 / LMG 10767 / O</strain>
    </source>
</reference>
<dbReference type="KEGG" id="hhy:Halhy_0360"/>
<evidence type="ECO:0000256" key="2">
    <source>
        <dbReference type="ARBA" id="ARBA00016797"/>
    </source>
</evidence>
<dbReference type="InterPro" id="IPR014730">
    <property type="entry name" value="ETF_a/b_N"/>
</dbReference>
<keyword evidence="4" id="KW-0249">Electron transport</keyword>
<proteinExistence type="inferred from homology"/>
<organism evidence="7 8">
    <name type="scientific">Haliscomenobacter hydrossis (strain ATCC 27775 / DSM 1100 / LMG 10767 / O)</name>
    <dbReference type="NCBI Taxonomy" id="760192"/>
    <lineage>
        <taxon>Bacteria</taxon>
        <taxon>Pseudomonadati</taxon>
        <taxon>Bacteroidota</taxon>
        <taxon>Saprospiria</taxon>
        <taxon>Saprospirales</taxon>
        <taxon>Haliscomenobacteraceae</taxon>
        <taxon>Haliscomenobacter</taxon>
    </lineage>
</organism>
<dbReference type="STRING" id="760192.Halhy_0360"/>
<dbReference type="InterPro" id="IPR000049">
    <property type="entry name" value="ET-Flavoprotein_bsu_CS"/>
</dbReference>
<dbReference type="PIRSF" id="PIRSF000090">
    <property type="entry name" value="Beta-ETF"/>
    <property type="match status" value="1"/>
</dbReference>
<sequence>MKLLVCVSKTPDTTTKIVFNASKTELDANGVQYIMNPYDEWYALVRALELKEALGGTVTLINVGPADNDQVIRKGLAIGADDAVRIDLNPQSALSVAFQIAEYARQENYDIILLGKETIDYNGSEIGAMVAEYLDQPFISYASKLDTSDGKTASIQRDIEGGMEELEVDTPFVVSAAKGLAEQRIPNMKGIMMAKSKPLKVVAPAAFEDKAVTVEYTLPPAKSAVKMIAPDNMEELVKLLHEEAKVI</sequence>
<dbReference type="InterPro" id="IPR014729">
    <property type="entry name" value="Rossmann-like_a/b/a_fold"/>
</dbReference>
<dbReference type="SUPFAM" id="SSF52402">
    <property type="entry name" value="Adenine nucleotide alpha hydrolases-like"/>
    <property type="match status" value="1"/>
</dbReference>
<reference key="2">
    <citation type="submission" date="2011-04" db="EMBL/GenBank/DDBJ databases">
        <title>Complete sequence of chromosome of Haliscomenobacter hydrossis DSM 1100.</title>
        <authorList>
            <consortium name="US DOE Joint Genome Institute (JGI-PGF)"/>
            <person name="Lucas S."/>
            <person name="Han J."/>
            <person name="Lapidus A."/>
            <person name="Bruce D."/>
            <person name="Goodwin L."/>
            <person name="Pitluck S."/>
            <person name="Peters L."/>
            <person name="Kyrpides N."/>
            <person name="Mavromatis K."/>
            <person name="Ivanova N."/>
            <person name="Ovchinnikova G."/>
            <person name="Pagani I."/>
            <person name="Daligault H."/>
            <person name="Detter J.C."/>
            <person name="Han C."/>
            <person name="Land M."/>
            <person name="Hauser L."/>
            <person name="Markowitz V."/>
            <person name="Cheng J.-F."/>
            <person name="Hugenholtz P."/>
            <person name="Woyke T."/>
            <person name="Wu D."/>
            <person name="Verbarg S."/>
            <person name="Frueling A."/>
            <person name="Brambilla E."/>
            <person name="Klenk H.-P."/>
            <person name="Eisen J.A."/>
        </authorList>
    </citation>
    <scope>NUCLEOTIDE SEQUENCE</scope>
    <source>
        <strain>DSM 1100</strain>
    </source>
</reference>
<comment type="similarity">
    <text evidence="1">Belongs to the ETF beta-subunit/FixA family.</text>
</comment>
<evidence type="ECO:0000256" key="5">
    <source>
        <dbReference type="ARBA" id="ARBA00042002"/>
    </source>
</evidence>
<dbReference type="SMART" id="SM00893">
    <property type="entry name" value="ETF"/>
    <property type="match status" value="1"/>
</dbReference>
<evidence type="ECO:0000259" key="6">
    <source>
        <dbReference type="SMART" id="SM00893"/>
    </source>
</evidence>
<keyword evidence="3" id="KW-0813">Transport</keyword>
<dbReference type="CDD" id="cd01714">
    <property type="entry name" value="ETF_beta"/>
    <property type="match status" value="1"/>
</dbReference>
<evidence type="ECO:0000313" key="7">
    <source>
        <dbReference type="EMBL" id="AEE48272.1"/>
    </source>
</evidence>
<dbReference type="InterPro" id="IPR033948">
    <property type="entry name" value="ETF_beta_N"/>
</dbReference>
<dbReference type="eggNOG" id="COG2086">
    <property type="taxonomic scope" value="Bacteria"/>
</dbReference>
<dbReference type="AlphaFoldDB" id="F4KX44"/>
<dbReference type="GO" id="GO:0005829">
    <property type="term" value="C:cytosol"/>
    <property type="evidence" value="ECO:0007669"/>
    <property type="project" value="TreeGrafter"/>
</dbReference>
<dbReference type="GO" id="GO:0009055">
    <property type="term" value="F:electron transfer activity"/>
    <property type="evidence" value="ECO:0007669"/>
    <property type="project" value="InterPro"/>
</dbReference>
<dbReference type="Proteomes" id="UP000008461">
    <property type="component" value="Chromosome"/>
</dbReference>
<protein>
    <recommendedName>
        <fullName evidence="2">Electron transfer flavoprotein subunit beta</fullName>
    </recommendedName>
    <alternativeName>
        <fullName evidence="5">Electron transfer flavoprotein small subunit</fullName>
    </alternativeName>
</protein>